<dbReference type="RefSeq" id="WP_345401309.1">
    <property type="nucleotide sequence ID" value="NZ_BAABLA010000105.1"/>
</dbReference>
<gene>
    <name evidence="4" type="ORF">ACFQGD_07565</name>
</gene>
<dbReference type="Proteomes" id="UP001596337">
    <property type="component" value="Unassembled WGS sequence"/>
</dbReference>
<feature type="transmembrane region" description="Helical" evidence="2">
    <location>
        <begin position="282"/>
        <end position="304"/>
    </location>
</feature>
<sequence length="882" mass="94060">MTNLGRLTVGLTRLVAALAAVLALAALLVGVPWGLVTFIGWPLPDHIPTRDEIEATLLNPLSVTLLLKILACIAWPTWLVFTVDVARCVPDALRGVRPPAIGPVHAVAGVLVASAVLGLLPPHFPAASATPPPEPTLVAPQTAQSASPNPDGHHSTPRAITSRQDNTVVVRPPHQGVYDSLWRIAARALDDGRRWIEIFRLNRGRPQPDGGALTDPHLIRPGWVLRLPKDSTARPDSPPRLESALPHRAPSSQSVQPAPEVTQDQDHAPAPSAVTTTSGSALTLWSGGLVAATLASAVALAMVIRRRKRMRAYQPGSGDRTPPPPPTPAVHALRLAYDADHLDDTEPGAPMPVEIDLDGGTVDIGVHDERVRAIDVAAVNGLGLTGPGAEAAARALVVHVLASTRATVVVPAADARALVGEDLPATGRLHVTEDLPSAAAALAQHVPPDAPAQDSTELHAVLVARIERPEQRLQSILDAGIGGGIGAILLGHWPAGATVRVHADGIVAAASPAVDDLRDTRLFHMDAADTRDLVALLADTPAPRAPASSSTEPGDDELGTDAGGPGNTTHPEAIQPSSDSPEADSVDTEDPSHRLPADPADDGTHRAPTPDVAMLVDTIERIRQPRNHPWALSIFGPVTLTWYSPNDEGHDVTSALAPKHKALLVFLALHPSGTTRDAVREALWPDARGRRPFNAFYASLSQMRKAFATATDDQAADPISQHDEHVALDPDIIEVDYWQLHEAEHERRTAATDEDRLAAWSRIAAVYRGEIADGMSALWLEGPREAAHRCVVDALAGMAAHYRGRDPHRQLQLLEHARLLNPENEDIYRDIMRVQAELGFTDAIARTVQLLTTSLAEIGERPDPSTLTLARALQERQHRMAG</sequence>
<dbReference type="EMBL" id="JBHSXX010000001">
    <property type="protein sequence ID" value="MFC6867001.1"/>
    <property type="molecule type" value="Genomic_DNA"/>
</dbReference>
<dbReference type="PANTHER" id="PTHR35807">
    <property type="entry name" value="TRANSCRIPTIONAL REGULATOR REDD-RELATED"/>
    <property type="match status" value="1"/>
</dbReference>
<feature type="compositionally biased region" description="Basic and acidic residues" evidence="1">
    <location>
        <begin position="228"/>
        <end position="239"/>
    </location>
</feature>
<feature type="domain" description="Bacterial transcriptional activator" evidence="3">
    <location>
        <begin position="735"/>
        <end position="874"/>
    </location>
</feature>
<dbReference type="CDD" id="cd00118">
    <property type="entry name" value="LysM"/>
    <property type="match status" value="1"/>
</dbReference>
<keyword evidence="2" id="KW-1133">Transmembrane helix</keyword>
<dbReference type="InterPro" id="IPR036388">
    <property type="entry name" value="WH-like_DNA-bd_sf"/>
</dbReference>
<feature type="region of interest" description="Disordered" evidence="1">
    <location>
        <begin position="542"/>
        <end position="609"/>
    </location>
</feature>
<accession>A0ABW2BVC1</accession>
<feature type="compositionally biased region" description="Polar residues" evidence="1">
    <location>
        <begin position="139"/>
        <end position="148"/>
    </location>
</feature>
<reference evidence="5" key="1">
    <citation type="journal article" date="2019" name="Int. J. Syst. Evol. Microbiol.">
        <title>The Global Catalogue of Microorganisms (GCM) 10K type strain sequencing project: providing services to taxonomists for standard genome sequencing and annotation.</title>
        <authorList>
            <consortium name="The Broad Institute Genomics Platform"/>
            <consortium name="The Broad Institute Genome Sequencing Center for Infectious Disease"/>
            <person name="Wu L."/>
            <person name="Ma J."/>
        </authorList>
    </citation>
    <scope>NUCLEOTIDE SEQUENCE [LARGE SCALE GENOMIC DNA]</scope>
    <source>
        <strain evidence="5">KCTC 32255</strain>
    </source>
</reference>
<dbReference type="Gene3D" id="3.10.350.10">
    <property type="entry name" value="LysM domain"/>
    <property type="match status" value="1"/>
</dbReference>
<evidence type="ECO:0000313" key="5">
    <source>
        <dbReference type="Proteomes" id="UP001596337"/>
    </source>
</evidence>
<feature type="transmembrane region" description="Helical" evidence="2">
    <location>
        <begin position="101"/>
        <end position="120"/>
    </location>
</feature>
<feature type="compositionally biased region" description="Polar residues" evidence="1">
    <location>
        <begin position="158"/>
        <end position="167"/>
    </location>
</feature>
<dbReference type="Gene3D" id="1.10.10.10">
    <property type="entry name" value="Winged helix-like DNA-binding domain superfamily/Winged helix DNA-binding domain"/>
    <property type="match status" value="1"/>
</dbReference>
<dbReference type="InterPro" id="IPR051677">
    <property type="entry name" value="AfsR-DnrI-RedD_regulator"/>
</dbReference>
<feature type="region of interest" description="Disordered" evidence="1">
    <location>
        <begin position="228"/>
        <end position="275"/>
    </location>
</feature>
<keyword evidence="2" id="KW-0472">Membrane</keyword>
<protein>
    <recommendedName>
        <fullName evidence="3">Bacterial transcriptional activator domain-containing protein</fullName>
    </recommendedName>
</protein>
<dbReference type="SMART" id="SM01043">
    <property type="entry name" value="BTAD"/>
    <property type="match status" value="1"/>
</dbReference>
<feature type="compositionally biased region" description="Polar residues" evidence="1">
    <location>
        <begin position="567"/>
        <end position="580"/>
    </location>
</feature>
<dbReference type="InterPro" id="IPR036779">
    <property type="entry name" value="LysM_dom_sf"/>
</dbReference>
<organism evidence="4 5">
    <name type="scientific">Haloechinothrix salitolerans</name>
    <dbReference type="NCBI Taxonomy" id="926830"/>
    <lineage>
        <taxon>Bacteria</taxon>
        <taxon>Bacillati</taxon>
        <taxon>Actinomycetota</taxon>
        <taxon>Actinomycetes</taxon>
        <taxon>Pseudonocardiales</taxon>
        <taxon>Pseudonocardiaceae</taxon>
        <taxon>Haloechinothrix</taxon>
    </lineage>
</organism>
<evidence type="ECO:0000313" key="4">
    <source>
        <dbReference type="EMBL" id="MFC6867001.1"/>
    </source>
</evidence>
<name>A0ABW2BVC1_9PSEU</name>
<keyword evidence="2" id="KW-0812">Transmembrane</keyword>
<dbReference type="InterPro" id="IPR018392">
    <property type="entry name" value="LysM"/>
</dbReference>
<feature type="transmembrane region" description="Helical" evidence="2">
    <location>
        <begin position="61"/>
        <end position="81"/>
    </location>
</feature>
<evidence type="ECO:0000256" key="1">
    <source>
        <dbReference type="SAM" id="MobiDB-lite"/>
    </source>
</evidence>
<dbReference type="InterPro" id="IPR005158">
    <property type="entry name" value="BTAD"/>
</dbReference>
<evidence type="ECO:0000259" key="3">
    <source>
        <dbReference type="SMART" id="SM01043"/>
    </source>
</evidence>
<keyword evidence="5" id="KW-1185">Reference proteome</keyword>
<proteinExistence type="predicted"/>
<comment type="caution">
    <text evidence="4">The sequence shown here is derived from an EMBL/GenBank/DDBJ whole genome shotgun (WGS) entry which is preliminary data.</text>
</comment>
<feature type="transmembrane region" description="Helical" evidence="2">
    <location>
        <begin position="12"/>
        <end position="41"/>
    </location>
</feature>
<evidence type="ECO:0000256" key="2">
    <source>
        <dbReference type="SAM" id="Phobius"/>
    </source>
</evidence>
<feature type="region of interest" description="Disordered" evidence="1">
    <location>
        <begin position="128"/>
        <end position="171"/>
    </location>
</feature>